<accession>A0A552E273</accession>
<gene>
    <name evidence="1" type="ORF">EWV81_04885</name>
</gene>
<reference evidence="1 2" key="1">
    <citation type="submission" date="2019-01" db="EMBL/GenBank/DDBJ databases">
        <title>Coherence of Microcystis species and biogeography revealed through population genomics.</title>
        <authorList>
            <person name="Perez-Carrascal O.M."/>
            <person name="Terrat Y."/>
            <person name="Giani A."/>
            <person name="Fortin N."/>
            <person name="Tromas N."/>
            <person name="Shapiro B.J."/>
        </authorList>
    </citation>
    <scope>NUCLEOTIDE SEQUENCE [LARGE SCALE GENOMIC DNA]</scope>
    <source>
        <strain evidence="1">Ma_SC_T_19800800_S464</strain>
    </source>
</reference>
<dbReference type="EMBL" id="SFBL01000035">
    <property type="protein sequence ID" value="TRU28577.1"/>
    <property type="molecule type" value="Genomic_DNA"/>
</dbReference>
<comment type="caution">
    <text evidence="1">The sequence shown here is derived from an EMBL/GenBank/DDBJ whole genome shotgun (WGS) entry which is preliminary data.</text>
</comment>
<proteinExistence type="predicted"/>
<organism evidence="1 2">
    <name type="scientific">Microcystis aeruginosa Ma_SC_T_19800800_S464</name>
    <dbReference type="NCBI Taxonomy" id="2486257"/>
    <lineage>
        <taxon>Bacteria</taxon>
        <taxon>Bacillati</taxon>
        <taxon>Cyanobacteriota</taxon>
        <taxon>Cyanophyceae</taxon>
        <taxon>Oscillatoriophycideae</taxon>
        <taxon>Chroococcales</taxon>
        <taxon>Microcystaceae</taxon>
        <taxon>Microcystis</taxon>
    </lineage>
</organism>
<sequence length="118" mass="13384">MAKGFGTPINKRLGYVLTLVSDPKIYAAAENALPYLDQEESDEPFAGITNDVSMARVWKSRKQAEKSVRNYLGFLMDWMTDENLDELTILICSLNADNKGELTTEIAQKMHLERVEKK</sequence>
<evidence type="ECO:0000313" key="2">
    <source>
        <dbReference type="Proteomes" id="UP000319313"/>
    </source>
</evidence>
<dbReference type="AlphaFoldDB" id="A0A552E273"/>
<name>A0A552E273_MICAE</name>
<protein>
    <submittedName>
        <fullName evidence="1">Uncharacterized protein</fullName>
    </submittedName>
</protein>
<dbReference type="Proteomes" id="UP000319313">
    <property type="component" value="Unassembled WGS sequence"/>
</dbReference>
<evidence type="ECO:0000313" key="1">
    <source>
        <dbReference type="EMBL" id="TRU28577.1"/>
    </source>
</evidence>